<dbReference type="EMBL" id="BMHP01000002">
    <property type="protein sequence ID" value="GGD72798.1"/>
    <property type="molecule type" value="Genomic_DNA"/>
</dbReference>
<dbReference type="InterPro" id="IPR011048">
    <property type="entry name" value="Haem_d1_sf"/>
</dbReference>
<reference evidence="1" key="2">
    <citation type="submission" date="2020-09" db="EMBL/GenBank/DDBJ databases">
        <authorList>
            <person name="Sun Q."/>
            <person name="Zhou Y."/>
        </authorList>
    </citation>
    <scope>NUCLEOTIDE SEQUENCE</scope>
    <source>
        <strain evidence="1">CGMCC 1.15178</strain>
    </source>
</reference>
<evidence type="ECO:0000313" key="2">
    <source>
        <dbReference type="Proteomes" id="UP000612456"/>
    </source>
</evidence>
<name>A0A916Z2E3_9BACL</name>
<dbReference type="InterPro" id="IPR015943">
    <property type="entry name" value="WD40/YVTN_repeat-like_dom_sf"/>
</dbReference>
<evidence type="ECO:0000313" key="1">
    <source>
        <dbReference type="EMBL" id="GGD72798.1"/>
    </source>
</evidence>
<dbReference type="Gene3D" id="2.130.10.10">
    <property type="entry name" value="YVTN repeat-like/Quinoprotein amine dehydrogenase"/>
    <property type="match status" value="1"/>
</dbReference>
<comment type="caution">
    <text evidence="1">The sequence shown here is derived from an EMBL/GenBank/DDBJ whole genome shotgun (WGS) entry which is preliminary data.</text>
</comment>
<dbReference type="RefSeq" id="WP_188993043.1">
    <property type="nucleotide sequence ID" value="NZ_BMHP01000002.1"/>
</dbReference>
<dbReference type="SUPFAM" id="SSF51004">
    <property type="entry name" value="C-terminal (heme d1) domain of cytochrome cd1-nitrite reductase"/>
    <property type="match status" value="1"/>
</dbReference>
<protein>
    <submittedName>
        <fullName evidence="1">Uncharacterized protein</fullName>
    </submittedName>
</protein>
<keyword evidence="2" id="KW-1185">Reference proteome</keyword>
<sequence length="590" mass="64157">MEMHALYSIEAEPCRNFCILGSTAFIDPLDNREKFVLSNFSAGSVGNLVFIDTITGEGESIPLPGDSGAWALLWIGEHLIVGTCPDYGYLHSLNLMTRRWAEPLRIDSETYIWNFVLGTDGMVYAGTYPGCLLLRYDPAAHMLTSLGRVSDNPVNFYSRNVFAIPNRILINVCCNEQFVSVWSMEDGTFTRLGDYGEAVIEADETRICTEFEGTRRFYSSSTLEMIDIEEGTALVTQVEMTVLDGKRIAALRLPGGGMAGIKGQDYFIQYAEGEEPVCRPIPTSAPPTRIHTLTSDSDGVVWGSSGFGQTIFRYNPQDGSYWNSAAVCDSGGEVYGMAFVGRELFMASYAGGDHVVYRPDETWNQYDNLNPRTLQPVAPSLIRPLAKSVIGPDGAVWTGWSAAYGVYGGGISRVDPVTKEVTSWQGLVPGQQVSGLAADGRYLYLTTNGAGNGLAYKEDEGCCFMVWDPVSGAVVHLHRFEPGPIAGLVLYAHGLVWMRTGNEIAVFDPARMAFAATVPVNDACGCMVAYNDSSVLAFGETSLYLIDASSMQIASLGDIPSQVTTATVVPDGSIYFNQNGTRLFKLHARG</sequence>
<dbReference type="SUPFAM" id="SSF63829">
    <property type="entry name" value="Calcium-dependent phosphotriesterase"/>
    <property type="match status" value="1"/>
</dbReference>
<accession>A0A916Z2E3</accession>
<proteinExistence type="predicted"/>
<organism evidence="1 2">
    <name type="scientific">Paenibacillus nasutitermitis</name>
    <dbReference type="NCBI Taxonomy" id="1652958"/>
    <lineage>
        <taxon>Bacteria</taxon>
        <taxon>Bacillati</taxon>
        <taxon>Bacillota</taxon>
        <taxon>Bacilli</taxon>
        <taxon>Bacillales</taxon>
        <taxon>Paenibacillaceae</taxon>
        <taxon>Paenibacillus</taxon>
    </lineage>
</organism>
<dbReference type="Proteomes" id="UP000612456">
    <property type="component" value="Unassembled WGS sequence"/>
</dbReference>
<reference evidence="1" key="1">
    <citation type="journal article" date="2014" name="Int. J. Syst. Evol. Microbiol.">
        <title>Complete genome sequence of Corynebacterium casei LMG S-19264T (=DSM 44701T), isolated from a smear-ripened cheese.</title>
        <authorList>
            <consortium name="US DOE Joint Genome Institute (JGI-PGF)"/>
            <person name="Walter F."/>
            <person name="Albersmeier A."/>
            <person name="Kalinowski J."/>
            <person name="Ruckert C."/>
        </authorList>
    </citation>
    <scope>NUCLEOTIDE SEQUENCE</scope>
    <source>
        <strain evidence="1">CGMCC 1.15178</strain>
    </source>
</reference>
<gene>
    <name evidence="1" type="ORF">GCM10010911_33320</name>
</gene>
<dbReference type="AlphaFoldDB" id="A0A916Z2E3"/>